<dbReference type="AlphaFoldDB" id="A0A2A2I950"/>
<dbReference type="InterPro" id="IPR019644">
    <property type="entry name" value="DUF2508"/>
</dbReference>
<evidence type="ECO:0008006" key="3">
    <source>
        <dbReference type="Google" id="ProtNLM"/>
    </source>
</evidence>
<evidence type="ECO:0000313" key="1">
    <source>
        <dbReference type="EMBL" id="PAV28531.1"/>
    </source>
</evidence>
<dbReference type="Proteomes" id="UP000218887">
    <property type="component" value="Unassembled WGS sequence"/>
</dbReference>
<dbReference type="OrthoDB" id="2166610at2"/>
<accession>A0A2A2I950</accession>
<protein>
    <recommendedName>
        <fullName evidence="3">DUF2508 domain-containing protein</fullName>
    </recommendedName>
</protein>
<evidence type="ECO:0000313" key="2">
    <source>
        <dbReference type="Proteomes" id="UP000218887"/>
    </source>
</evidence>
<name>A0A2A2I950_9BACI</name>
<proteinExistence type="predicted"/>
<sequence length="71" mass="8397">MGKKRIKRVVDEELLDAIFELEREWKQIESLMEKSMEPTFAGSNSEALAKAKYLFLLREARQRKLSAIRRI</sequence>
<keyword evidence="2" id="KW-1185">Reference proteome</keyword>
<dbReference type="RefSeq" id="WP_095656645.1">
    <property type="nucleotide sequence ID" value="NZ_NPOA01000012.1"/>
</dbReference>
<dbReference type="Pfam" id="PF10704">
    <property type="entry name" value="DUF2508"/>
    <property type="match status" value="1"/>
</dbReference>
<organism evidence="1 2">
    <name type="scientific">Virgibacillus profundi</name>
    <dbReference type="NCBI Taxonomy" id="2024555"/>
    <lineage>
        <taxon>Bacteria</taxon>
        <taxon>Bacillati</taxon>
        <taxon>Bacillota</taxon>
        <taxon>Bacilli</taxon>
        <taxon>Bacillales</taxon>
        <taxon>Bacillaceae</taxon>
        <taxon>Virgibacillus</taxon>
    </lineage>
</organism>
<reference evidence="1 2" key="1">
    <citation type="submission" date="2017-08" db="EMBL/GenBank/DDBJ databases">
        <title>Virgibacillus indicus sp. nov. and Virgibacillus profoundi sp. nov, two moderately halophilic bacteria isolated from marine sediment by using the Microfluidic Streak Plate.</title>
        <authorList>
            <person name="Xu B."/>
            <person name="Hu B."/>
            <person name="Wang J."/>
            <person name="Zhu Y."/>
            <person name="Huang L."/>
            <person name="Du W."/>
            <person name="Huang Y."/>
        </authorList>
    </citation>
    <scope>NUCLEOTIDE SEQUENCE [LARGE SCALE GENOMIC DNA]</scope>
    <source>
        <strain evidence="1 2">IO3-P3-H5</strain>
    </source>
</reference>
<gene>
    <name evidence="1" type="ORF">CIL05_16485</name>
</gene>
<comment type="caution">
    <text evidence="1">The sequence shown here is derived from an EMBL/GenBank/DDBJ whole genome shotgun (WGS) entry which is preliminary data.</text>
</comment>
<dbReference type="EMBL" id="NPOA01000012">
    <property type="protein sequence ID" value="PAV28531.1"/>
    <property type="molecule type" value="Genomic_DNA"/>
</dbReference>